<feature type="domain" description="Fibronectin type-III" evidence="2">
    <location>
        <begin position="1051"/>
        <end position="1160"/>
    </location>
</feature>
<dbReference type="Proteomes" id="UP001493487">
    <property type="component" value="Unassembled WGS sequence"/>
</dbReference>
<protein>
    <submittedName>
        <fullName evidence="4">Fibronectin type III domain-containing protein</fullName>
    </submittedName>
</protein>
<dbReference type="InterPro" id="IPR011658">
    <property type="entry name" value="PA14_dom"/>
</dbReference>
<dbReference type="SUPFAM" id="SSF53474">
    <property type="entry name" value="alpha/beta-Hydrolases"/>
    <property type="match status" value="1"/>
</dbReference>
<name>A0ABV1L1Z3_9BACL</name>
<feature type="domain" description="Fibronectin type-III" evidence="2">
    <location>
        <begin position="438"/>
        <end position="545"/>
    </location>
</feature>
<dbReference type="Gene3D" id="3.90.182.10">
    <property type="entry name" value="Toxin - Anthrax Protective Antigen,domain 1"/>
    <property type="match status" value="1"/>
</dbReference>
<evidence type="ECO:0000256" key="1">
    <source>
        <dbReference type="ARBA" id="ARBA00022737"/>
    </source>
</evidence>
<evidence type="ECO:0000259" key="2">
    <source>
        <dbReference type="PROSITE" id="PS50853"/>
    </source>
</evidence>
<accession>A0ABV1L1Z3</accession>
<dbReference type="CDD" id="cd00063">
    <property type="entry name" value="FN3"/>
    <property type="match status" value="5"/>
</dbReference>
<dbReference type="EMBL" id="JASKHM010000020">
    <property type="protein sequence ID" value="MEQ4486276.1"/>
    <property type="molecule type" value="Genomic_DNA"/>
</dbReference>
<keyword evidence="1" id="KW-0677">Repeat</keyword>
<dbReference type="SMART" id="SM00060">
    <property type="entry name" value="FN3"/>
    <property type="match status" value="6"/>
</dbReference>
<dbReference type="Gene3D" id="3.40.50.1820">
    <property type="entry name" value="alpha/beta hydrolase"/>
    <property type="match status" value="1"/>
</dbReference>
<dbReference type="Pfam" id="PF00041">
    <property type="entry name" value="fn3"/>
    <property type="match status" value="6"/>
</dbReference>
<reference evidence="4 5" key="1">
    <citation type="journal article" date="2023" name="Genome Announc.">
        <title>Pan-Genome Analyses of the Genus Cohnella and Proposal of the Novel Species Cohnella silvisoli sp. nov., Isolated from Forest Soil.</title>
        <authorList>
            <person name="Wang C."/>
            <person name="Mao L."/>
            <person name="Bao G."/>
            <person name="Zhu H."/>
        </authorList>
    </citation>
    <scope>NUCLEOTIDE SEQUENCE [LARGE SCALE GENOMIC DNA]</scope>
    <source>
        <strain evidence="4 5">NL03-T5-1</strain>
    </source>
</reference>
<evidence type="ECO:0000313" key="5">
    <source>
        <dbReference type="Proteomes" id="UP001493487"/>
    </source>
</evidence>
<feature type="domain" description="Fibronectin type-III" evidence="2">
    <location>
        <begin position="182"/>
        <end position="289"/>
    </location>
</feature>
<feature type="domain" description="Fibronectin type-III" evidence="2">
    <location>
        <begin position="663"/>
        <end position="782"/>
    </location>
</feature>
<feature type="domain" description="Fibronectin type-III" evidence="2">
    <location>
        <begin position="932"/>
        <end position="1046"/>
    </location>
</feature>
<dbReference type="SUPFAM" id="SSF56988">
    <property type="entry name" value="Anthrax protective antigen"/>
    <property type="match status" value="1"/>
</dbReference>
<dbReference type="InterPro" id="IPR013783">
    <property type="entry name" value="Ig-like_fold"/>
</dbReference>
<evidence type="ECO:0000259" key="3">
    <source>
        <dbReference type="PROSITE" id="PS51820"/>
    </source>
</evidence>
<gene>
    <name evidence="4" type="ORF">QJS35_28225</name>
</gene>
<dbReference type="PROSITE" id="PS51820">
    <property type="entry name" value="PA14"/>
    <property type="match status" value="1"/>
</dbReference>
<dbReference type="Gene3D" id="2.60.40.10">
    <property type="entry name" value="Immunoglobulins"/>
    <property type="match status" value="5"/>
</dbReference>
<dbReference type="PANTHER" id="PTHR46708">
    <property type="entry name" value="TENASCIN"/>
    <property type="match status" value="1"/>
</dbReference>
<dbReference type="Pfam" id="PF07691">
    <property type="entry name" value="PA14"/>
    <property type="match status" value="1"/>
</dbReference>
<dbReference type="PROSITE" id="PS50853">
    <property type="entry name" value="FN3"/>
    <property type="match status" value="6"/>
</dbReference>
<dbReference type="SUPFAM" id="SSF49785">
    <property type="entry name" value="Galactose-binding domain-like"/>
    <property type="match status" value="2"/>
</dbReference>
<dbReference type="RefSeq" id="WP_232189702.1">
    <property type="nucleotide sequence ID" value="NZ_JAIOAP010000022.1"/>
</dbReference>
<feature type="domain" description="Fibronectin type-III" evidence="2">
    <location>
        <begin position="552"/>
        <end position="658"/>
    </location>
</feature>
<dbReference type="SUPFAM" id="SSF49265">
    <property type="entry name" value="Fibronectin type III"/>
    <property type="match status" value="4"/>
</dbReference>
<comment type="caution">
    <text evidence="4">The sequence shown here is derived from an EMBL/GenBank/DDBJ whole genome shotgun (WGS) entry which is preliminary data.</text>
</comment>
<organism evidence="4 5">
    <name type="scientific">Cohnella silvisoli</name>
    <dbReference type="NCBI Taxonomy" id="2873699"/>
    <lineage>
        <taxon>Bacteria</taxon>
        <taxon>Bacillati</taxon>
        <taxon>Bacillota</taxon>
        <taxon>Bacilli</taxon>
        <taxon>Bacillales</taxon>
        <taxon>Paenibacillaceae</taxon>
        <taxon>Cohnella</taxon>
    </lineage>
</organism>
<dbReference type="SMART" id="SM00758">
    <property type="entry name" value="PA14"/>
    <property type="match status" value="1"/>
</dbReference>
<dbReference type="InterPro" id="IPR050991">
    <property type="entry name" value="ECM_Regulatory_Proteins"/>
</dbReference>
<dbReference type="Gene3D" id="2.60.120.260">
    <property type="entry name" value="Galactose-binding domain-like"/>
    <property type="match status" value="2"/>
</dbReference>
<dbReference type="InterPro" id="IPR003961">
    <property type="entry name" value="FN3_dom"/>
</dbReference>
<sequence length="1498" mass="157823">MKKAVSAVMVVCLTFVTCFSMLFLTNGGKAYAAETKIVLTPSMVTNESGLGDATMLVDEQTLAGDPANGTGGAPTTSWQAGWNSSLYPAYAYIDLGQSYNLTSIYLRDTHDMANITLYSGSPGNWTSLFTDPLTGWMTWNAHPVTVTTRYVRVALSATNVNMTEVIIYGTAAASGDTTAPAAIANLAAPSSTSSSVSLTWTAPGDDGSTGTAASYDIRYSTSAITSGNWASATQVTGEPAPAVAGTNQSMTVGGLAASTTYYFAMTASDEVPNVSNLSNLVSRATTAATSGKITLTPSMVVNESGLGDPTLLVDEQSIAGDPAAGTGGAPATNWQAGWNQSLYPAYAYIDLGQNYDLSSIYLRDVSDIANITVYSGNPGNWTALFTDPLTGWMTWNAHPVSVTTRFIRVALGATNTNMSEIVIYGTAVGGGDTTAPGMVSNLAVSSPTPTSLNLSWTAPGDDGTTGTAASYDIRYSTSAITPANWASAAQLSGEPSPAAAGTIQSMIVNGLSESTTYFFALKTSDEVPNLSALSNVASGTTTASSDTIAPAAVTNLTASSPTMNAVNLNWTAPGDDNATGTASSYDVRYSTSAITEANWASATQASGEPAPLAAGTSQTMTVTGLTANTTYYFALKSSDEKPNVSAISNVPNATTLVSGDTQAPAAIKTLKIVSWTGTSATLTWQSPGDDGNTGQATSYEVRYGERTIVDETTGNSDVNFNTWLSSTVYNQSLVPKTAGGIETLTVTGLKPGRLYSFNVKTKDEAGNTSTLSTSVDVMTNWDSAGYAAGMVTEWFSDPNLSSFQGRRTYDKFELQAWFLPFTSNQFGARVTGQVKPSFSQTYTFYTKTSSNTGVRLWVNQQLLIDTWNSPTATEQSATIALTANQLYEIRAEVKGPDTSAYIQSYWSSASQPKDFIRTPRLEALPDQTPPSAIGNLTATALDATSVQLSFTAPGDDDITLPGLSGPWGTVSAYEVRYSNVPINAGNWNQAIKADVYVLPQKAGNTQTLTVKGLYAGTSYYFAVKAKDEAGNLASLSNAASATTSGTADTAPPGAVTNLNASNAGLLTAQLTWTAPGDDGALGQAANYDVRFSTSPINAANWDNAVRAFGAPVPATAGTGQSMTVQGLRPGTMYYFALKTRDEADQPSPISNIVTATTTSAPGGYIVSGASTMDLIVSPQELGNVYYVVYNSAQTPPTAAALKAAAQGSTVGPLVKNGIVPVNQAGVELTRTIGKLPDNVTYYAYWVAEGQTSGLGTVYSSVNTLQIRQKEVQFNSSLAGVGGVHYLAYAPEDVYRGPNGKYPLLLFLHGGGEEGTDVNKLTIHGPPQLIKNGQEMPFIVISPQSKGTPTTRWYSPGYIDDFARDAMNRYPIDPERIYVTGLSIGGGGTYYYANEHPEKVAAIVPIASQIRNFENSNNIFITPDNAFRMNAIPSWAFINATDTVSGRDQTEKVFSYMINSPLPPVPSPLMTVYQKIAHDGWDETYNNPDVYTWLLNQTK</sequence>
<dbReference type="InterPro" id="IPR037524">
    <property type="entry name" value="PA14/GLEYA"/>
</dbReference>
<feature type="domain" description="PA14" evidence="3">
    <location>
        <begin position="785"/>
        <end position="920"/>
    </location>
</feature>
<dbReference type="InterPro" id="IPR029058">
    <property type="entry name" value="AB_hydrolase_fold"/>
</dbReference>
<keyword evidence="5" id="KW-1185">Reference proteome</keyword>
<proteinExistence type="predicted"/>
<evidence type="ECO:0000313" key="4">
    <source>
        <dbReference type="EMBL" id="MEQ4486276.1"/>
    </source>
</evidence>
<dbReference type="InterPro" id="IPR008979">
    <property type="entry name" value="Galactose-bd-like_sf"/>
</dbReference>
<dbReference type="InterPro" id="IPR036116">
    <property type="entry name" value="FN3_sf"/>
</dbReference>
<dbReference type="PANTHER" id="PTHR46708:SF11">
    <property type="entry name" value="RECEPTOR-TYPE TYROSINE-PROTEIN PHOSPHATASE ETA-LIKE"/>
    <property type="match status" value="1"/>
</dbReference>